<reference evidence="2" key="1">
    <citation type="journal article" date="2015" name="Proc. Natl. Acad. Sci. U.S.A.">
        <title>Networks of energetic and metabolic interactions define dynamics in microbial communities.</title>
        <authorList>
            <person name="Embree M."/>
            <person name="Liu J.K."/>
            <person name="Al-Bassam M.M."/>
            <person name="Zengler K."/>
        </authorList>
    </citation>
    <scope>NUCLEOTIDE SEQUENCE</scope>
</reference>
<organism evidence="2">
    <name type="scientific">hydrocarbon metagenome</name>
    <dbReference type="NCBI Taxonomy" id="938273"/>
    <lineage>
        <taxon>unclassified sequences</taxon>
        <taxon>metagenomes</taxon>
        <taxon>ecological metagenomes</taxon>
    </lineage>
</organism>
<name>A0A0W8F7F8_9ZZZZ</name>
<dbReference type="SUPFAM" id="SSF51649">
    <property type="entry name" value="RuBisCo, C-terminal domain"/>
    <property type="match status" value="1"/>
</dbReference>
<gene>
    <name evidence="2" type="ORF">ASZ90_013527</name>
</gene>
<dbReference type="EC" id="4.1.1.39" evidence="2"/>
<dbReference type="GO" id="GO:0016984">
    <property type="term" value="F:ribulose-bisphosphate carboxylase activity"/>
    <property type="evidence" value="ECO:0007669"/>
    <property type="project" value="UniProtKB-EC"/>
</dbReference>
<sequence length="180" mass="19542">MGLVKDDEALTDQGFCPLIPRLEAVMSALGRVEKETGKKAFYAVSVTAGADRILERAEEAVDHGANMVMIDVLTAGFSSLEPLSQNLNVPIHVHRTLHGASARDKSHGISMLVIAKLVRMVGGTNLHTGSCMGKMSLEREENDLCRDALREEWVAIRGSSPWPRAGSIQQRSTGTWMAMA</sequence>
<proteinExistence type="predicted"/>
<dbReference type="InterPro" id="IPR036376">
    <property type="entry name" value="RuBisCO_lsu_C_sf"/>
</dbReference>
<keyword evidence="2" id="KW-0456">Lyase</keyword>
<feature type="domain" description="Ribulose bisphosphate carboxylase large subunit C-terminal" evidence="1">
    <location>
        <begin position="3"/>
        <end position="154"/>
    </location>
</feature>
<accession>A0A0W8F7F8</accession>
<protein>
    <submittedName>
        <fullName evidence="2">Ribulose-1,5-bisphosphate carboxylase, type iii</fullName>
        <ecNumber evidence="2">4.1.1.39</ecNumber>
    </submittedName>
</protein>
<dbReference type="PANTHER" id="PTHR42704:SF17">
    <property type="entry name" value="RIBULOSE BISPHOSPHATE CARBOXYLASE LARGE CHAIN"/>
    <property type="match status" value="1"/>
</dbReference>
<dbReference type="AlphaFoldDB" id="A0A0W8F7F8"/>
<dbReference type="EMBL" id="LNQE01001480">
    <property type="protein sequence ID" value="KUG16789.1"/>
    <property type="molecule type" value="Genomic_DNA"/>
</dbReference>
<evidence type="ECO:0000313" key="2">
    <source>
        <dbReference type="EMBL" id="KUG16789.1"/>
    </source>
</evidence>
<dbReference type="GO" id="GO:0000287">
    <property type="term" value="F:magnesium ion binding"/>
    <property type="evidence" value="ECO:0007669"/>
    <property type="project" value="InterPro"/>
</dbReference>
<dbReference type="Pfam" id="PF00016">
    <property type="entry name" value="RuBisCO_large"/>
    <property type="match status" value="1"/>
</dbReference>
<dbReference type="PANTHER" id="PTHR42704">
    <property type="entry name" value="RIBULOSE BISPHOSPHATE CARBOXYLASE"/>
    <property type="match status" value="1"/>
</dbReference>
<dbReference type="InterPro" id="IPR000685">
    <property type="entry name" value="RuBisCO_lsu_C"/>
</dbReference>
<evidence type="ECO:0000259" key="1">
    <source>
        <dbReference type="Pfam" id="PF00016"/>
    </source>
</evidence>
<comment type="caution">
    <text evidence="2">The sequence shown here is derived from an EMBL/GenBank/DDBJ whole genome shotgun (WGS) entry which is preliminary data.</text>
</comment>
<dbReference type="Gene3D" id="3.20.20.110">
    <property type="entry name" value="Ribulose bisphosphate carboxylase, large subunit, C-terminal domain"/>
    <property type="match status" value="1"/>
</dbReference>
<dbReference type="InterPro" id="IPR033966">
    <property type="entry name" value="RuBisCO"/>
</dbReference>